<keyword evidence="1" id="KW-0812">Transmembrane</keyword>
<evidence type="ECO:0000313" key="3">
    <source>
        <dbReference type="Proteomes" id="UP000637513"/>
    </source>
</evidence>
<evidence type="ECO:0008006" key="4">
    <source>
        <dbReference type="Google" id="ProtNLM"/>
    </source>
</evidence>
<organism evidence="2 3">
    <name type="scientific">Jutongia hominis</name>
    <dbReference type="NCBI Taxonomy" id="2763664"/>
    <lineage>
        <taxon>Bacteria</taxon>
        <taxon>Bacillati</taxon>
        <taxon>Bacillota</taxon>
        <taxon>Clostridia</taxon>
        <taxon>Lachnospirales</taxon>
        <taxon>Lachnospiraceae</taxon>
        <taxon>Jutongia</taxon>
    </lineage>
</organism>
<feature type="transmembrane region" description="Helical" evidence="1">
    <location>
        <begin position="213"/>
        <end position="232"/>
    </location>
</feature>
<feature type="transmembrane region" description="Helical" evidence="1">
    <location>
        <begin position="26"/>
        <end position="46"/>
    </location>
</feature>
<sequence length="241" mass="27517">MQNGKIQIIGKGFLKGFIKMAVVSMLFYRNMIPTFVIGSIAGMMGIRQEKKQIRAKEQKEITMQFRDGLQGIASALSAGYAIENAFMESRKDLMLLYGKDSLLAKEFLWIDQQISMNQPIEKILYQFARKWDIEDISSFAQIFQTAKRTGGDLICITRSCAEKNSLKIEVGREIQTMIAGKKMESRIMNAIPLGMIVYFQLCSPGFLDCMYRAGGRIVMTILMSIYLIAYYWSNRICDIRV</sequence>
<dbReference type="Proteomes" id="UP000637513">
    <property type="component" value="Unassembled WGS sequence"/>
</dbReference>
<accession>A0ABR7MTF3</accession>
<dbReference type="PANTHER" id="PTHR35007">
    <property type="entry name" value="INTEGRAL MEMBRANE PROTEIN-RELATED"/>
    <property type="match status" value="1"/>
</dbReference>
<evidence type="ECO:0000313" key="2">
    <source>
        <dbReference type="EMBL" id="MBC8556493.1"/>
    </source>
</evidence>
<evidence type="ECO:0000256" key="1">
    <source>
        <dbReference type="SAM" id="Phobius"/>
    </source>
</evidence>
<name>A0ABR7MTF3_9FIRM</name>
<keyword evidence="1" id="KW-1133">Transmembrane helix</keyword>
<keyword evidence="3" id="KW-1185">Reference proteome</keyword>
<reference evidence="2 3" key="1">
    <citation type="submission" date="2020-08" db="EMBL/GenBank/DDBJ databases">
        <title>Genome public.</title>
        <authorList>
            <person name="Liu C."/>
            <person name="Sun Q."/>
        </authorList>
    </citation>
    <scope>NUCLEOTIDE SEQUENCE [LARGE SCALE GENOMIC DNA]</scope>
    <source>
        <strain evidence="2 3">BX3</strain>
    </source>
</reference>
<gene>
    <name evidence="2" type="ORF">H8700_02030</name>
</gene>
<dbReference type="RefSeq" id="WP_249302689.1">
    <property type="nucleotide sequence ID" value="NZ_JACRSW010000008.1"/>
</dbReference>
<comment type="caution">
    <text evidence="2">The sequence shown here is derived from an EMBL/GenBank/DDBJ whole genome shotgun (WGS) entry which is preliminary data.</text>
</comment>
<keyword evidence="1" id="KW-0472">Membrane</keyword>
<protein>
    <recommendedName>
        <fullName evidence="4">Type II secretion system protein F</fullName>
    </recommendedName>
</protein>
<feature type="transmembrane region" description="Helical" evidence="1">
    <location>
        <begin position="187"/>
        <end position="207"/>
    </location>
</feature>
<dbReference type="EMBL" id="JACRSW010000008">
    <property type="protein sequence ID" value="MBC8556493.1"/>
    <property type="molecule type" value="Genomic_DNA"/>
</dbReference>
<proteinExistence type="predicted"/>
<dbReference type="PANTHER" id="PTHR35007:SF1">
    <property type="entry name" value="PILUS ASSEMBLY PROTEIN"/>
    <property type="match status" value="1"/>
</dbReference>